<dbReference type="GO" id="GO:0004674">
    <property type="term" value="F:protein serine/threonine kinase activity"/>
    <property type="evidence" value="ECO:0007669"/>
    <property type="project" value="TreeGrafter"/>
</dbReference>
<dbReference type="Pfam" id="PF07714">
    <property type="entry name" value="PK_Tyr_Ser-Thr"/>
    <property type="match status" value="1"/>
</dbReference>
<dbReference type="InterPro" id="IPR001245">
    <property type="entry name" value="Ser-Thr/Tyr_kinase_cat_dom"/>
</dbReference>
<keyword evidence="2" id="KW-0418">Kinase</keyword>
<name>A0A9P6D0Y6_9AGAR</name>
<dbReference type="Proteomes" id="UP000807469">
    <property type="component" value="Unassembled WGS sequence"/>
</dbReference>
<sequence length="530" mass="58819">MLAALGTTGGILNVVGALGGVPLVGAAGAILQEIVQTCDDVKVHKKKSRQLSNKCVQVLSILDEQGSKMEGTEIQQIADQLIPALERIQRRTKAYSNFNSVITFVKRNDIRDGLSQSISELETAMSLFHLPDPVCIFPAALNTHLGLFRAKIVLHTTQHAILQTVNSHHAEIQDLLLKILTEGSERQNVVELQNTGQRVAEDIMEVGQKQLRVLRESRVTEPGSSQFVPTVFDSQRYLQYQRGLIKLHRETGIPPTIKILNGEVTRTSEFAVDGGIYSDIWVGTWLGEEKVALKALRNIKAADPRAQKRFENEVKTWAELKHPHILPFYGIVTNLGQHMHMVSPWQENGNVLNYVKNHADANRLLLIIGAAQGLEYLHSQNVIHGNIKCANILVSQQGQSCICDFGMSKIIEEVTEKSASATLTAGGSARWLAPELIEGSSPTMGADTYSYAMAVLELLTERQPYADIKRDAAVIHDIIFLKRTPSRPHRGTTQWLSDALWDLMQQCWHQDSLTWPSMAEVTAALQVMVI</sequence>
<dbReference type="EMBL" id="MU155207">
    <property type="protein sequence ID" value="KAF9479740.1"/>
    <property type="molecule type" value="Genomic_DNA"/>
</dbReference>
<organism evidence="2 3">
    <name type="scientific">Pholiota conissans</name>
    <dbReference type="NCBI Taxonomy" id="109636"/>
    <lineage>
        <taxon>Eukaryota</taxon>
        <taxon>Fungi</taxon>
        <taxon>Dikarya</taxon>
        <taxon>Basidiomycota</taxon>
        <taxon>Agaricomycotina</taxon>
        <taxon>Agaricomycetes</taxon>
        <taxon>Agaricomycetidae</taxon>
        <taxon>Agaricales</taxon>
        <taxon>Agaricineae</taxon>
        <taxon>Strophariaceae</taxon>
        <taxon>Pholiota</taxon>
    </lineage>
</organism>
<dbReference type="InterPro" id="IPR011009">
    <property type="entry name" value="Kinase-like_dom_sf"/>
</dbReference>
<reference evidence="2" key="1">
    <citation type="submission" date="2020-11" db="EMBL/GenBank/DDBJ databases">
        <authorList>
            <consortium name="DOE Joint Genome Institute"/>
            <person name="Ahrendt S."/>
            <person name="Riley R."/>
            <person name="Andreopoulos W."/>
            <person name="Labutti K."/>
            <person name="Pangilinan J."/>
            <person name="Ruiz-Duenas F.J."/>
            <person name="Barrasa J.M."/>
            <person name="Sanchez-Garcia M."/>
            <person name="Camarero S."/>
            <person name="Miyauchi S."/>
            <person name="Serrano A."/>
            <person name="Linde D."/>
            <person name="Babiker R."/>
            <person name="Drula E."/>
            <person name="Ayuso-Fernandez I."/>
            <person name="Pacheco R."/>
            <person name="Padilla G."/>
            <person name="Ferreira P."/>
            <person name="Barriuso J."/>
            <person name="Kellner H."/>
            <person name="Castanera R."/>
            <person name="Alfaro M."/>
            <person name="Ramirez L."/>
            <person name="Pisabarro A.G."/>
            <person name="Kuo A."/>
            <person name="Tritt A."/>
            <person name="Lipzen A."/>
            <person name="He G."/>
            <person name="Yan M."/>
            <person name="Ng V."/>
            <person name="Cullen D."/>
            <person name="Martin F."/>
            <person name="Rosso M.-N."/>
            <person name="Henrissat B."/>
            <person name="Hibbett D."/>
            <person name="Martinez A.T."/>
            <person name="Grigoriev I.V."/>
        </authorList>
    </citation>
    <scope>NUCLEOTIDE SEQUENCE</scope>
    <source>
        <strain evidence="2">CIRM-BRFM 674</strain>
    </source>
</reference>
<accession>A0A9P6D0Y6</accession>
<dbReference type="InterPro" id="IPR051681">
    <property type="entry name" value="Ser/Thr_Kinases-Pseudokinases"/>
</dbReference>
<proteinExistence type="predicted"/>
<dbReference type="InterPro" id="IPR036537">
    <property type="entry name" value="Adaptor_Cbl_N_dom_sf"/>
</dbReference>
<dbReference type="PROSITE" id="PS50011">
    <property type="entry name" value="PROTEIN_KINASE_DOM"/>
    <property type="match status" value="1"/>
</dbReference>
<keyword evidence="2" id="KW-0808">Transferase</keyword>
<dbReference type="OrthoDB" id="5966500at2759"/>
<dbReference type="SUPFAM" id="SSF56112">
    <property type="entry name" value="Protein kinase-like (PK-like)"/>
    <property type="match status" value="1"/>
</dbReference>
<protein>
    <submittedName>
        <fullName evidence="2">Kinase-like protein</fullName>
    </submittedName>
</protein>
<dbReference type="AlphaFoldDB" id="A0A9P6D0Y6"/>
<dbReference type="PANTHER" id="PTHR44329:SF214">
    <property type="entry name" value="PROTEIN KINASE DOMAIN-CONTAINING PROTEIN"/>
    <property type="match status" value="1"/>
</dbReference>
<dbReference type="Gene3D" id="1.20.930.20">
    <property type="entry name" value="Adaptor protein Cbl, N-terminal domain"/>
    <property type="match status" value="1"/>
</dbReference>
<dbReference type="GO" id="GO:0007166">
    <property type="term" value="P:cell surface receptor signaling pathway"/>
    <property type="evidence" value="ECO:0007669"/>
    <property type="project" value="InterPro"/>
</dbReference>
<dbReference type="InterPro" id="IPR059179">
    <property type="entry name" value="MLKL-like_MCAfunc"/>
</dbReference>
<evidence type="ECO:0000259" key="1">
    <source>
        <dbReference type="PROSITE" id="PS50011"/>
    </source>
</evidence>
<dbReference type="PANTHER" id="PTHR44329">
    <property type="entry name" value="SERINE/THREONINE-PROTEIN KINASE TNNI3K-RELATED"/>
    <property type="match status" value="1"/>
</dbReference>
<comment type="caution">
    <text evidence="2">The sequence shown here is derived from an EMBL/GenBank/DDBJ whole genome shotgun (WGS) entry which is preliminary data.</text>
</comment>
<dbReference type="Gene3D" id="1.10.510.10">
    <property type="entry name" value="Transferase(Phosphotransferase) domain 1"/>
    <property type="match status" value="1"/>
</dbReference>
<evidence type="ECO:0000313" key="2">
    <source>
        <dbReference type="EMBL" id="KAF9479740.1"/>
    </source>
</evidence>
<evidence type="ECO:0000313" key="3">
    <source>
        <dbReference type="Proteomes" id="UP000807469"/>
    </source>
</evidence>
<gene>
    <name evidence="2" type="ORF">BDN70DRAFT_932357</name>
</gene>
<dbReference type="InterPro" id="IPR000719">
    <property type="entry name" value="Prot_kinase_dom"/>
</dbReference>
<dbReference type="GO" id="GO:0005524">
    <property type="term" value="F:ATP binding"/>
    <property type="evidence" value="ECO:0007669"/>
    <property type="project" value="InterPro"/>
</dbReference>
<dbReference type="CDD" id="cd21037">
    <property type="entry name" value="MLKL_NTD"/>
    <property type="match status" value="1"/>
</dbReference>
<keyword evidence="3" id="KW-1185">Reference proteome</keyword>
<feature type="domain" description="Protein kinase" evidence="1">
    <location>
        <begin position="266"/>
        <end position="529"/>
    </location>
</feature>